<dbReference type="AlphaFoldDB" id="A0AAW0H402"/>
<feature type="transmembrane region" description="Helical" evidence="12">
    <location>
        <begin position="38"/>
        <end position="62"/>
    </location>
</feature>
<feature type="transmembrane region" description="Helical" evidence="12">
    <location>
        <begin position="152"/>
        <end position="173"/>
    </location>
</feature>
<protein>
    <recommendedName>
        <fullName evidence="13">G-protein coupled receptors family 1 profile domain-containing protein</fullName>
    </recommendedName>
</protein>
<dbReference type="PROSITE" id="PS00237">
    <property type="entry name" value="G_PROTEIN_RECEP_F1_1"/>
    <property type="match status" value="2"/>
</dbReference>
<feature type="transmembrane region" description="Helical" evidence="12">
    <location>
        <begin position="571"/>
        <end position="595"/>
    </location>
</feature>
<evidence type="ECO:0000256" key="12">
    <source>
        <dbReference type="SAM" id="Phobius"/>
    </source>
</evidence>
<evidence type="ECO:0000256" key="9">
    <source>
        <dbReference type="ARBA" id="ARBA00023170"/>
    </source>
</evidence>
<dbReference type="SUPFAM" id="SSF81321">
    <property type="entry name" value="Family A G protein-coupled receptor-like"/>
    <property type="match status" value="2"/>
</dbReference>
<dbReference type="EMBL" id="JBBHLL010000865">
    <property type="protein sequence ID" value="KAK7797276.1"/>
    <property type="molecule type" value="Genomic_DNA"/>
</dbReference>
<keyword evidence="9 11" id="KW-0675">Receptor</keyword>
<evidence type="ECO:0000256" key="1">
    <source>
        <dbReference type="ARBA" id="ARBA00004651"/>
    </source>
</evidence>
<evidence type="ECO:0000256" key="11">
    <source>
        <dbReference type="RuleBase" id="RU000688"/>
    </source>
</evidence>
<evidence type="ECO:0000313" key="15">
    <source>
        <dbReference type="Proteomes" id="UP001488838"/>
    </source>
</evidence>
<keyword evidence="6 12" id="KW-1133">Transmembrane helix</keyword>
<sequence>MTNISHNNSQISFMENISEVNEFILVGLTNTPELQVPLFIIFTLIYLITLTGNLGMIILILLDSRLHTPMYFFLSNLSLVDFIYSTAVTPKVMEGFLTQNKVISYNACAAQIFFLIAFATVESFLLAAMAFDRHAAVCKPLHYSTSMTSTTCVLIVTCCYISGLLQSSIHVAFTFHLSFCHSNVINHFFCDIPLILALSCSDTHINVIIVFMLASFDVVFALLVILNSYLLIFIAILRMHSTEGRKKAFSTCTSHLTTVFLFYGTIIFMYLQPNSSHSMDRDKMASVFYTMIIPMLNPLVYSLRNKEVKSAFKKFSGKTDFHSSYPRACHSSQIALMQNISEVMEFILVGLTDVPELQVPLFVIFTFIYLFTLVGNLGMLVLIMMDSRLHTPMYFFLSNLSFVDCVYASAVTPKVIEAFLTGYKIISYNACAAQMFFFAAFATIESFILASMAFDRHAAVCKPLHYSTTMTTTMCTLLVSGSYINGLLQSSIHVSFTFQLSFCNSNVVNHFFCDIPPLLALSCSDIYTDEMVLFMLAAFNVTFTLLVIFTSYLLIFVAILRMHSTEGRKKAISTCASHLTTVSIFYGTIIFMYLQPSSSHYMDTDKIASVFYTMIIPMLNPLVYSLRNKEVKNAFRKFLGKAVSSL</sequence>
<name>A0AAW0H402_MYOGA</name>
<dbReference type="CDD" id="cd15407">
    <property type="entry name" value="7tmA_OR5B-like"/>
    <property type="match status" value="2"/>
</dbReference>
<evidence type="ECO:0000313" key="14">
    <source>
        <dbReference type="EMBL" id="KAK7797276.1"/>
    </source>
</evidence>
<keyword evidence="8 12" id="KW-0472">Membrane</keyword>
<dbReference type="GO" id="GO:0004930">
    <property type="term" value="F:G protein-coupled receptor activity"/>
    <property type="evidence" value="ECO:0007669"/>
    <property type="project" value="UniProtKB-KW"/>
</dbReference>
<evidence type="ECO:0000256" key="5">
    <source>
        <dbReference type="ARBA" id="ARBA00022725"/>
    </source>
</evidence>
<dbReference type="InterPro" id="IPR000725">
    <property type="entry name" value="Olfact_rcpt"/>
</dbReference>
<proteinExistence type="inferred from homology"/>
<keyword evidence="2" id="KW-1003">Cell membrane</keyword>
<accession>A0AAW0H402</accession>
<feature type="domain" description="G-protein coupled receptors family 1 profile" evidence="13">
    <location>
        <begin position="375"/>
        <end position="624"/>
    </location>
</feature>
<dbReference type="PROSITE" id="PS50262">
    <property type="entry name" value="G_PROTEIN_RECEP_F1_2"/>
    <property type="match status" value="2"/>
</dbReference>
<dbReference type="InterPro" id="IPR000276">
    <property type="entry name" value="GPCR_Rhodpsn"/>
</dbReference>
<keyword evidence="7 11" id="KW-0297">G-protein coupled receptor</keyword>
<feature type="transmembrane region" description="Helical" evidence="12">
    <location>
        <begin position="531"/>
        <end position="559"/>
    </location>
</feature>
<evidence type="ECO:0000256" key="2">
    <source>
        <dbReference type="ARBA" id="ARBA00022475"/>
    </source>
</evidence>
<feature type="transmembrane region" description="Helical" evidence="12">
    <location>
        <begin position="284"/>
        <end position="303"/>
    </location>
</feature>
<evidence type="ECO:0000256" key="3">
    <source>
        <dbReference type="ARBA" id="ARBA00022606"/>
    </source>
</evidence>
<keyword evidence="15" id="KW-1185">Reference proteome</keyword>
<comment type="similarity">
    <text evidence="11">Belongs to the G-protein coupled receptor 1 family.</text>
</comment>
<comment type="subcellular location">
    <subcellularLocation>
        <location evidence="1">Cell membrane</location>
        <topology evidence="1">Multi-pass membrane protein</topology>
    </subcellularLocation>
</comment>
<keyword evidence="4 11" id="KW-0812">Transmembrane</keyword>
<evidence type="ECO:0000256" key="6">
    <source>
        <dbReference type="ARBA" id="ARBA00022989"/>
    </source>
</evidence>
<reference evidence="14 15" key="1">
    <citation type="journal article" date="2023" name="bioRxiv">
        <title>Conserved and derived expression patterns and positive selection on dental genes reveal complex evolutionary context of ever-growing rodent molars.</title>
        <authorList>
            <person name="Calamari Z.T."/>
            <person name="Song A."/>
            <person name="Cohen E."/>
            <person name="Akter M."/>
            <person name="Roy R.D."/>
            <person name="Hallikas O."/>
            <person name="Christensen M.M."/>
            <person name="Li P."/>
            <person name="Marangoni P."/>
            <person name="Jernvall J."/>
            <person name="Klein O.D."/>
        </authorList>
    </citation>
    <scope>NUCLEOTIDE SEQUENCE [LARGE SCALE GENOMIC DNA]</scope>
    <source>
        <strain evidence="14">V071</strain>
    </source>
</reference>
<feature type="transmembrane region" description="Helical" evidence="12">
    <location>
        <begin position="109"/>
        <end position="131"/>
    </location>
</feature>
<evidence type="ECO:0000256" key="4">
    <source>
        <dbReference type="ARBA" id="ARBA00022692"/>
    </source>
</evidence>
<dbReference type="GO" id="GO:0004984">
    <property type="term" value="F:olfactory receptor activity"/>
    <property type="evidence" value="ECO:0007669"/>
    <property type="project" value="InterPro"/>
</dbReference>
<dbReference type="GO" id="GO:0005886">
    <property type="term" value="C:plasma membrane"/>
    <property type="evidence" value="ECO:0007669"/>
    <property type="project" value="UniProtKB-SubCell"/>
</dbReference>
<evidence type="ECO:0000256" key="10">
    <source>
        <dbReference type="ARBA" id="ARBA00023224"/>
    </source>
</evidence>
<dbReference type="Gene3D" id="1.20.1070.10">
    <property type="entry name" value="Rhodopsin 7-helix transmembrane proteins"/>
    <property type="match status" value="2"/>
</dbReference>
<dbReference type="PRINTS" id="PR00237">
    <property type="entry name" value="GPCRRHODOPSN"/>
</dbReference>
<feature type="transmembrane region" description="Helical" evidence="12">
    <location>
        <begin position="361"/>
        <end position="382"/>
    </location>
</feature>
<evidence type="ECO:0000259" key="13">
    <source>
        <dbReference type="PROSITE" id="PS50262"/>
    </source>
</evidence>
<feature type="domain" description="G-protein coupled receptors family 1 profile" evidence="13">
    <location>
        <begin position="52"/>
        <end position="301"/>
    </location>
</feature>
<feature type="transmembrane region" description="Helical" evidence="12">
    <location>
        <begin position="607"/>
        <end position="626"/>
    </location>
</feature>
<evidence type="ECO:0000256" key="7">
    <source>
        <dbReference type="ARBA" id="ARBA00023040"/>
    </source>
</evidence>
<dbReference type="PANTHER" id="PTHR48018">
    <property type="entry name" value="OLFACTORY RECEPTOR"/>
    <property type="match status" value="1"/>
</dbReference>
<dbReference type="Pfam" id="PF13853">
    <property type="entry name" value="7tm_4"/>
    <property type="match status" value="2"/>
</dbReference>
<dbReference type="FunFam" id="1.20.1070.10:FF:000003">
    <property type="entry name" value="Olfactory receptor"/>
    <property type="match status" value="2"/>
</dbReference>
<feature type="transmembrane region" description="Helical" evidence="12">
    <location>
        <begin position="432"/>
        <end position="454"/>
    </location>
</feature>
<dbReference type="PRINTS" id="PR00245">
    <property type="entry name" value="OLFACTORYR"/>
</dbReference>
<keyword evidence="5" id="KW-0552">Olfaction</keyword>
<evidence type="ECO:0000256" key="8">
    <source>
        <dbReference type="ARBA" id="ARBA00023136"/>
    </source>
</evidence>
<gene>
    <name evidence="14" type="ORF">U0070_009618</name>
</gene>
<feature type="transmembrane region" description="Helical" evidence="12">
    <location>
        <begin position="208"/>
        <end position="236"/>
    </location>
</feature>
<dbReference type="InterPro" id="IPR017452">
    <property type="entry name" value="GPCR_Rhodpsn_7TM"/>
</dbReference>
<comment type="caution">
    <text evidence="14">The sequence shown here is derived from an EMBL/GenBank/DDBJ whole genome shotgun (WGS) entry which is preliminary data.</text>
</comment>
<feature type="transmembrane region" description="Helical" evidence="12">
    <location>
        <begin position="69"/>
        <end position="89"/>
    </location>
</feature>
<keyword evidence="10 11" id="KW-0807">Transducer</keyword>
<feature type="transmembrane region" description="Helical" evidence="12">
    <location>
        <begin position="248"/>
        <end position="272"/>
    </location>
</feature>
<organism evidence="14 15">
    <name type="scientific">Myodes glareolus</name>
    <name type="common">Bank vole</name>
    <name type="synonym">Clethrionomys glareolus</name>
    <dbReference type="NCBI Taxonomy" id="447135"/>
    <lineage>
        <taxon>Eukaryota</taxon>
        <taxon>Metazoa</taxon>
        <taxon>Chordata</taxon>
        <taxon>Craniata</taxon>
        <taxon>Vertebrata</taxon>
        <taxon>Euteleostomi</taxon>
        <taxon>Mammalia</taxon>
        <taxon>Eutheria</taxon>
        <taxon>Euarchontoglires</taxon>
        <taxon>Glires</taxon>
        <taxon>Rodentia</taxon>
        <taxon>Myomorpha</taxon>
        <taxon>Muroidea</taxon>
        <taxon>Cricetidae</taxon>
        <taxon>Arvicolinae</taxon>
        <taxon>Myodes</taxon>
    </lineage>
</organism>
<dbReference type="Proteomes" id="UP001488838">
    <property type="component" value="Unassembled WGS sequence"/>
</dbReference>
<keyword evidence="3" id="KW-0716">Sensory transduction</keyword>